<sequence length="161" mass="19223">MLTTSQPTDSHPPSSNPNERPLLTWELIKDRIETDSVHLLRRTLAEEEKYRNWTNKVKEEYGSMDVYIQQISLGWQDSEGRPIEGPEYKFLPNDFPYNLDKGISHWVFWYRKDYSLEELERIIQRELPDKDFLFFINPTTTQSVRTVSHAHVMFRDKKKSS</sequence>
<dbReference type="EMBL" id="JASJQH010007005">
    <property type="protein sequence ID" value="KAK9720700.1"/>
    <property type="molecule type" value="Genomic_DNA"/>
</dbReference>
<dbReference type="Proteomes" id="UP001479436">
    <property type="component" value="Unassembled WGS sequence"/>
</dbReference>
<accession>A0ABR2W5D6</accession>
<feature type="region of interest" description="Disordered" evidence="1">
    <location>
        <begin position="1"/>
        <end position="20"/>
    </location>
</feature>
<comment type="caution">
    <text evidence="2">The sequence shown here is derived from an EMBL/GenBank/DDBJ whole genome shotgun (WGS) entry which is preliminary data.</text>
</comment>
<evidence type="ECO:0000313" key="2">
    <source>
        <dbReference type="EMBL" id="KAK9720700.1"/>
    </source>
</evidence>
<keyword evidence="3" id="KW-1185">Reference proteome</keyword>
<dbReference type="InterPro" id="IPR022036">
    <property type="entry name" value="DUF3605"/>
</dbReference>
<evidence type="ECO:0000256" key="1">
    <source>
        <dbReference type="SAM" id="MobiDB-lite"/>
    </source>
</evidence>
<gene>
    <name evidence="2" type="ORF">K7432_003978</name>
</gene>
<dbReference type="Pfam" id="PF12239">
    <property type="entry name" value="DUF3605"/>
    <property type="match status" value="1"/>
</dbReference>
<proteinExistence type="predicted"/>
<dbReference type="PANTHER" id="PTHR35020:SF2">
    <property type="entry name" value="N-ACETYLGLUCOSAMINE-INDUCED PROTEIN 1"/>
    <property type="match status" value="1"/>
</dbReference>
<reference evidence="2 3" key="1">
    <citation type="submission" date="2023-04" db="EMBL/GenBank/DDBJ databases">
        <title>Genome of Basidiobolus ranarum AG-B5.</title>
        <authorList>
            <person name="Stajich J.E."/>
            <person name="Carter-House D."/>
            <person name="Gryganskyi A."/>
        </authorList>
    </citation>
    <scope>NUCLEOTIDE SEQUENCE [LARGE SCALE GENOMIC DNA]</scope>
    <source>
        <strain evidence="2 3">AG-B5</strain>
    </source>
</reference>
<evidence type="ECO:0000313" key="3">
    <source>
        <dbReference type="Proteomes" id="UP001479436"/>
    </source>
</evidence>
<feature type="compositionally biased region" description="Polar residues" evidence="1">
    <location>
        <begin position="1"/>
        <end position="18"/>
    </location>
</feature>
<protein>
    <submittedName>
        <fullName evidence="2">Uncharacterized protein</fullName>
    </submittedName>
</protein>
<organism evidence="2 3">
    <name type="scientific">Basidiobolus ranarum</name>
    <dbReference type="NCBI Taxonomy" id="34480"/>
    <lineage>
        <taxon>Eukaryota</taxon>
        <taxon>Fungi</taxon>
        <taxon>Fungi incertae sedis</taxon>
        <taxon>Zoopagomycota</taxon>
        <taxon>Entomophthoromycotina</taxon>
        <taxon>Basidiobolomycetes</taxon>
        <taxon>Basidiobolales</taxon>
        <taxon>Basidiobolaceae</taxon>
        <taxon>Basidiobolus</taxon>
    </lineage>
</organism>
<name>A0ABR2W5D6_9FUNG</name>
<dbReference type="PANTHER" id="PTHR35020">
    <property type="entry name" value="N-ACETYLGLUCOSAMINE-INDUCED PROTEIN 1"/>
    <property type="match status" value="1"/>
</dbReference>